<dbReference type="PANTHER" id="PTHR19211:SF14">
    <property type="entry name" value="ATP-BINDING CASSETTE SUB-FAMILY F MEMBER 1"/>
    <property type="match status" value="1"/>
</dbReference>
<dbReference type="PaxDb" id="6945-B7QKA1"/>
<feature type="non-terminal residue" evidence="2">
    <location>
        <position position="51"/>
    </location>
</feature>
<keyword evidence="1" id="KW-0677">Repeat</keyword>
<evidence type="ECO:0000313" key="2">
    <source>
        <dbReference type="EMBL" id="EEC19273.1"/>
    </source>
</evidence>
<dbReference type="STRING" id="6945.B7QKA1"/>
<gene>
    <name evidence="2" type="ORF">IscW_ISCW013640</name>
</gene>
<dbReference type="OrthoDB" id="2110130at2759"/>
<accession>B7QKA1</accession>
<evidence type="ECO:0000256" key="1">
    <source>
        <dbReference type="ARBA" id="ARBA00022737"/>
    </source>
</evidence>
<feature type="non-terminal residue" evidence="2">
    <location>
        <position position="1"/>
    </location>
</feature>
<dbReference type="SUPFAM" id="SSF52540">
    <property type="entry name" value="P-loop containing nucleoside triphosphate hydrolases"/>
    <property type="match status" value="1"/>
</dbReference>
<name>B7QKA1_IXOSC</name>
<sequence length="51" mass="5796">VYEELQVIGADSAESRARRILAGLGFTREMQDRPTNHFSGGWRMRVSLARC</sequence>
<dbReference type="VEuPathDB" id="VectorBase:ISCW013640"/>
<dbReference type="AlphaFoldDB" id="B7QKA1"/>
<organism>
    <name type="scientific">Ixodes scapularis</name>
    <name type="common">Black-legged tick</name>
    <name type="synonym">Deer tick</name>
    <dbReference type="NCBI Taxonomy" id="6945"/>
    <lineage>
        <taxon>Eukaryota</taxon>
        <taxon>Metazoa</taxon>
        <taxon>Ecdysozoa</taxon>
        <taxon>Arthropoda</taxon>
        <taxon>Chelicerata</taxon>
        <taxon>Arachnida</taxon>
        <taxon>Acari</taxon>
        <taxon>Parasitiformes</taxon>
        <taxon>Ixodida</taxon>
        <taxon>Ixodoidea</taxon>
        <taxon>Ixodidae</taxon>
        <taxon>Ixodinae</taxon>
        <taxon>Ixodes</taxon>
    </lineage>
</organism>
<dbReference type="InterPro" id="IPR027417">
    <property type="entry name" value="P-loop_NTPase"/>
</dbReference>
<reference evidence="2" key="1">
    <citation type="submission" date="2008-03" db="EMBL/GenBank/DDBJ databases">
        <title>Annotation of Ixodes scapularis.</title>
        <authorList>
            <consortium name="Ixodes scapularis Genome Project Consortium"/>
            <person name="Caler E."/>
            <person name="Hannick L.I."/>
            <person name="Bidwell S."/>
            <person name="Joardar V."/>
            <person name="Thiagarajan M."/>
            <person name="Amedeo P."/>
            <person name="Galinsky K.J."/>
            <person name="Schobel S."/>
            <person name="Inman J."/>
            <person name="Hostetler J."/>
            <person name="Miller J."/>
            <person name="Hammond M."/>
            <person name="Megy K."/>
            <person name="Lawson D."/>
            <person name="Kodira C."/>
            <person name="Sutton G."/>
            <person name="Meyer J."/>
            <person name="Hill C.A."/>
            <person name="Birren B."/>
            <person name="Nene V."/>
            <person name="Collins F."/>
            <person name="Alarcon-Chaidez F."/>
            <person name="Wikel S."/>
            <person name="Strausberg R."/>
        </authorList>
    </citation>
    <scope>NUCLEOTIDE SEQUENCE [LARGE SCALE GENOMIC DNA]</scope>
    <source>
        <strain evidence="2">Wikel colony</strain>
    </source>
</reference>
<dbReference type="InterPro" id="IPR050611">
    <property type="entry name" value="ABCF"/>
</dbReference>
<dbReference type="Gene3D" id="3.40.50.300">
    <property type="entry name" value="P-loop containing nucleotide triphosphate hydrolases"/>
    <property type="match status" value="1"/>
</dbReference>
<dbReference type="VEuPathDB" id="VectorBase:ISCP_004381"/>
<dbReference type="PANTHER" id="PTHR19211">
    <property type="entry name" value="ATP-BINDING TRANSPORT PROTEIN-RELATED"/>
    <property type="match status" value="1"/>
</dbReference>
<proteinExistence type="predicted"/>
<dbReference type="VEuPathDB" id="VectorBase:ISCI013640"/>
<dbReference type="EMBL" id="DS958273">
    <property type="protein sequence ID" value="EEC19273.1"/>
    <property type="molecule type" value="Genomic_DNA"/>
</dbReference>
<protein>
    <submittedName>
        <fullName evidence="2">ATP-dependent transporter, putative</fullName>
    </submittedName>
</protein>